<dbReference type="EMBL" id="FOVJ01000007">
    <property type="protein sequence ID" value="SFO09322.1"/>
    <property type="molecule type" value="Genomic_DNA"/>
</dbReference>
<evidence type="ECO:0000313" key="1">
    <source>
        <dbReference type="EMBL" id="SFO09322.1"/>
    </source>
</evidence>
<sequence length="56" mass="6548">MRQKVVNFVIQDAYFPLRTQQRGEIRGKTTPSEAINAISGILNHSDRNKFWRKHHG</sequence>
<reference evidence="2" key="1">
    <citation type="submission" date="2016-10" db="EMBL/GenBank/DDBJ databases">
        <authorList>
            <person name="Varghese N."/>
        </authorList>
    </citation>
    <scope>NUCLEOTIDE SEQUENCE [LARGE SCALE GENOMIC DNA]</scope>
    <source>
        <strain evidence="2">Nsp8</strain>
    </source>
</reference>
<dbReference type="Proteomes" id="UP000183107">
    <property type="component" value="Unassembled WGS sequence"/>
</dbReference>
<organism evidence="1 2">
    <name type="scientific">Nitrosospira briensis</name>
    <dbReference type="NCBI Taxonomy" id="35799"/>
    <lineage>
        <taxon>Bacteria</taxon>
        <taxon>Pseudomonadati</taxon>
        <taxon>Pseudomonadota</taxon>
        <taxon>Betaproteobacteria</taxon>
        <taxon>Nitrosomonadales</taxon>
        <taxon>Nitrosomonadaceae</taxon>
        <taxon>Nitrosospira</taxon>
    </lineage>
</organism>
<accession>A0A1I5ECT2</accession>
<evidence type="ECO:0000313" key="2">
    <source>
        <dbReference type="Proteomes" id="UP000183107"/>
    </source>
</evidence>
<protein>
    <submittedName>
        <fullName evidence="1">Uncharacterized protein</fullName>
    </submittedName>
</protein>
<dbReference type="AlphaFoldDB" id="A0A1I5ECT2"/>
<gene>
    <name evidence="1" type="ORF">SAMN05216386_2607</name>
</gene>
<keyword evidence="2" id="KW-1185">Reference proteome</keyword>
<name>A0A1I5ECT2_9PROT</name>
<proteinExistence type="predicted"/>